<evidence type="ECO:0000313" key="2">
    <source>
        <dbReference type="Proteomes" id="UP000054244"/>
    </source>
</evidence>
<reference evidence="1 2" key="1">
    <citation type="submission" date="2014-04" db="EMBL/GenBank/DDBJ databases">
        <title>Genome evolution of avian class.</title>
        <authorList>
            <person name="Zhang G."/>
            <person name="Li C."/>
        </authorList>
    </citation>
    <scope>NUCLEOTIDE SEQUENCE [LARGE SCALE GENOMIC DNA]</scope>
    <source>
        <strain evidence="1">BGI_N311</strain>
    </source>
</reference>
<accession>A0A091MYG4</accession>
<keyword evidence="2" id="KW-1185">Reference proteome</keyword>
<evidence type="ECO:0000313" key="1">
    <source>
        <dbReference type="EMBL" id="KFP82291.1"/>
    </source>
</evidence>
<name>A0A091MYG4_APAVI</name>
<organism evidence="1 2">
    <name type="scientific">Apaloderma vittatum</name>
    <name type="common">Bar-tailed trogon</name>
    <dbReference type="NCBI Taxonomy" id="57397"/>
    <lineage>
        <taxon>Eukaryota</taxon>
        <taxon>Metazoa</taxon>
        <taxon>Chordata</taxon>
        <taxon>Craniata</taxon>
        <taxon>Vertebrata</taxon>
        <taxon>Euteleostomi</taxon>
        <taxon>Archelosauria</taxon>
        <taxon>Archosauria</taxon>
        <taxon>Dinosauria</taxon>
        <taxon>Saurischia</taxon>
        <taxon>Theropoda</taxon>
        <taxon>Coelurosauria</taxon>
        <taxon>Aves</taxon>
        <taxon>Neognathae</taxon>
        <taxon>Neoaves</taxon>
        <taxon>Telluraves</taxon>
        <taxon>Coraciimorphae</taxon>
        <taxon>Trogoniformes</taxon>
        <taxon>Trogonidae</taxon>
        <taxon>Apaloderma</taxon>
    </lineage>
</organism>
<dbReference type="EMBL" id="KL373705">
    <property type="protein sequence ID" value="KFP82291.1"/>
    <property type="molecule type" value="Genomic_DNA"/>
</dbReference>
<dbReference type="AlphaFoldDB" id="A0A091MYG4"/>
<feature type="non-terminal residue" evidence="1">
    <location>
        <position position="1"/>
    </location>
</feature>
<proteinExistence type="predicted"/>
<dbReference type="Pfam" id="PF07004">
    <property type="entry name" value="SHIPPO-rpt"/>
    <property type="match status" value="1"/>
</dbReference>
<dbReference type="InterPro" id="IPR010736">
    <property type="entry name" value="SHIPPO-rpt"/>
</dbReference>
<feature type="non-terminal residue" evidence="1">
    <location>
        <position position="75"/>
    </location>
</feature>
<gene>
    <name evidence="1" type="ORF">N311_08302</name>
</gene>
<sequence>SLYGPQVSGATYPHFIREQRTRAEVRKRKRTEITPGPGAYNTERGYRACLPRSPRIIIQGMRRPKKHETGPFTIF</sequence>
<protein>
    <submittedName>
        <fullName evidence="1">Uncharacterized protein</fullName>
    </submittedName>
</protein>
<dbReference type="Proteomes" id="UP000054244">
    <property type="component" value="Unassembled WGS sequence"/>
</dbReference>